<keyword evidence="4" id="KW-0858">Xylan degradation</keyword>
<dbReference type="HOGENOM" id="CLU_020161_6_0_1"/>
<evidence type="ECO:0000256" key="9">
    <source>
        <dbReference type="ARBA" id="ARBA00023326"/>
    </source>
</evidence>
<evidence type="ECO:0000256" key="1">
    <source>
        <dbReference type="ARBA" id="ARBA00000681"/>
    </source>
</evidence>
<dbReference type="GO" id="GO:0045493">
    <property type="term" value="P:xylan catabolic process"/>
    <property type="evidence" value="ECO:0000318"/>
    <property type="project" value="GO_Central"/>
</dbReference>
<dbReference type="SUPFAM" id="SSF51445">
    <property type="entry name" value="(Trans)glycosidases"/>
    <property type="match status" value="1"/>
</dbReference>
<dbReference type="PROSITE" id="PS51760">
    <property type="entry name" value="GH10_2"/>
    <property type="match status" value="1"/>
</dbReference>
<dbReference type="eggNOG" id="ENOG502QR4K">
    <property type="taxonomic scope" value="Eukaryota"/>
</dbReference>
<dbReference type="InterPro" id="IPR001000">
    <property type="entry name" value="GH10_dom"/>
</dbReference>
<comment type="similarity">
    <text evidence="2">Belongs to the glycosyl hydrolase 10 (cellulase F) family.</text>
</comment>
<keyword evidence="13" id="KW-1185">Reference proteome</keyword>
<comment type="catalytic activity">
    <reaction evidence="1">
        <text>Endohydrolysis of (1-&gt;4)-beta-D-xylosidic linkages in xylans.</text>
        <dbReference type="EC" id="3.2.1.8"/>
    </reaction>
</comment>
<name>E3JUP8_PUCGT</name>
<dbReference type="AlphaFoldDB" id="E3JUP8"/>
<proteinExistence type="inferred from homology"/>
<evidence type="ECO:0000256" key="2">
    <source>
        <dbReference type="ARBA" id="ARBA00007495"/>
    </source>
</evidence>
<dbReference type="OrthoDB" id="3055998at2759"/>
<evidence type="ECO:0000256" key="5">
    <source>
        <dbReference type="ARBA" id="ARBA00022729"/>
    </source>
</evidence>
<evidence type="ECO:0000256" key="4">
    <source>
        <dbReference type="ARBA" id="ARBA00022651"/>
    </source>
</evidence>
<accession>E3JUP8</accession>
<reference evidence="13" key="2">
    <citation type="journal article" date="2011" name="Proc. Natl. Acad. Sci. U.S.A.">
        <title>Obligate biotrophy features unraveled by the genomic analysis of rust fungi.</title>
        <authorList>
            <person name="Duplessis S."/>
            <person name="Cuomo C.A."/>
            <person name="Lin Y.-C."/>
            <person name="Aerts A."/>
            <person name="Tisserant E."/>
            <person name="Veneault-Fourrey C."/>
            <person name="Joly D.L."/>
            <person name="Hacquard S."/>
            <person name="Amselem J."/>
            <person name="Cantarel B.L."/>
            <person name="Chiu R."/>
            <person name="Coutinho P.M."/>
            <person name="Feau N."/>
            <person name="Field M."/>
            <person name="Frey P."/>
            <person name="Gelhaye E."/>
            <person name="Goldberg J."/>
            <person name="Grabherr M.G."/>
            <person name="Kodira C.D."/>
            <person name="Kohler A."/>
            <person name="Kuees U."/>
            <person name="Lindquist E.A."/>
            <person name="Lucas S.M."/>
            <person name="Mago R."/>
            <person name="Mauceli E."/>
            <person name="Morin E."/>
            <person name="Murat C."/>
            <person name="Pangilinan J.L."/>
            <person name="Park R."/>
            <person name="Pearson M."/>
            <person name="Quesneville H."/>
            <person name="Rouhier N."/>
            <person name="Sakthikumar S."/>
            <person name="Salamov A.A."/>
            <person name="Schmutz J."/>
            <person name="Selles B."/>
            <person name="Shapiro H."/>
            <person name="Tanguay P."/>
            <person name="Tuskan G.A."/>
            <person name="Henrissat B."/>
            <person name="Van de Peer Y."/>
            <person name="Rouze P."/>
            <person name="Ellis J.G."/>
            <person name="Dodds P.N."/>
            <person name="Schein J.E."/>
            <person name="Zhong S."/>
            <person name="Hamelin R.C."/>
            <person name="Grigoriev I.V."/>
            <person name="Szabo L.J."/>
            <person name="Martin F."/>
        </authorList>
    </citation>
    <scope>NUCLEOTIDE SEQUENCE [LARGE SCALE GENOMIC DNA]</scope>
    <source>
        <strain evidence="13">CRL 75-36-700-3 / race SCCL</strain>
    </source>
</reference>
<protein>
    <recommendedName>
        <fullName evidence="3">endo-1,4-beta-xylanase</fullName>
        <ecNumber evidence="3">3.2.1.8</ecNumber>
    </recommendedName>
</protein>
<dbReference type="InterPro" id="IPR017853">
    <property type="entry name" value="GH"/>
</dbReference>
<evidence type="ECO:0000313" key="13">
    <source>
        <dbReference type="Proteomes" id="UP000008783"/>
    </source>
</evidence>
<dbReference type="PANTHER" id="PTHR31490:SF88">
    <property type="entry name" value="BETA-XYLANASE"/>
    <property type="match status" value="1"/>
</dbReference>
<dbReference type="EMBL" id="DS178264">
    <property type="protein sequence ID" value="EFP75773.2"/>
    <property type="molecule type" value="Genomic_DNA"/>
</dbReference>
<dbReference type="SMART" id="SM00633">
    <property type="entry name" value="Glyco_10"/>
    <property type="match status" value="1"/>
</dbReference>
<gene>
    <name evidence="12" type="ORF">PGTG_01104</name>
</gene>
<feature type="chain" id="PRO_5003172778" description="endo-1,4-beta-xylanase" evidence="10">
    <location>
        <begin position="22"/>
        <end position="360"/>
    </location>
</feature>
<dbReference type="PANTHER" id="PTHR31490">
    <property type="entry name" value="GLYCOSYL HYDROLASE"/>
    <property type="match status" value="1"/>
</dbReference>
<dbReference type="Pfam" id="PF00331">
    <property type="entry name" value="Glyco_hydro_10"/>
    <property type="match status" value="1"/>
</dbReference>
<evidence type="ECO:0000259" key="11">
    <source>
        <dbReference type="PROSITE" id="PS51760"/>
    </source>
</evidence>
<evidence type="ECO:0000256" key="3">
    <source>
        <dbReference type="ARBA" id="ARBA00012590"/>
    </source>
</evidence>
<dbReference type="EC" id="3.2.1.8" evidence="3"/>
<evidence type="ECO:0000256" key="6">
    <source>
        <dbReference type="ARBA" id="ARBA00022801"/>
    </source>
</evidence>
<feature type="domain" description="GH10" evidence="11">
    <location>
        <begin position="39"/>
        <end position="355"/>
    </location>
</feature>
<reference key="1">
    <citation type="submission" date="2007-01" db="EMBL/GenBank/DDBJ databases">
        <title>The Genome Sequence of Puccinia graminis f. sp. tritici Strain CRL 75-36-700-3.</title>
        <authorList>
            <consortium name="The Broad Institute Genome Sequencing Platform"/>
            <person name="Birren B."/>
            <person name="Lander E."/>
            <person name="Galagan J."/>
            <person name="Nusbaum C."/>
            <person name="Devon K."/>
            <person name="Cuomo C."/>
            <person name="Jaffe D."/>
            <person name="Butler J."/>
            <person name="Alvarez P."/>
            <person name="Gnerre S."/>
            <person name="Grabherr M."/>
            <person name="Mauceli E."/>
            <person name="Brockman W."/>
            <person name="Young S."/>
            <person name="LaButti K."/>
            <person name="Sykes S."/>
            <person name="DeCaprio D."/>
            <person name="Crawford M."/>
            <person name="Koehrsen M."/>
            <person name="Engels R."/>
            <person name="Montgomery P."/>
            <person name="Pearson M."/>
            <person name="Howarth C."/>
            <person name="Larson L."/>
            <person name="White J."/>
            <person name="Zeng Q."/>
            <person name="Kodira C."/>
            <person name="Yandava C."/>
            <person name="Alvarado L."/>
            <person name="O'Leary S."/>
            <person name="Szabo L."/>
            <person name="Dean R."/>
            <person name="Schein J."/>
        </authorList>
    </citation>
    <scope>NUCLEOTIDE SEQUENCE</scope>
    <source>
        <strain>CRL 75-36-700-3</strain>
    </source>
</reference>
<feature type="signal peptide" evidence="10">
    <location>
        <begin position="1"/>
        <end position="21"/>
    </location>
</feature>
<evidence type="ECO:0000256" key="10">
    <source>
        <dbReference type="SAM" id="SignalP"/>
    </source>
</evidence>
<keyword evidence="7" id="KW-0119">Carbohydrate metabolism</keyword>
<dbReference type="GO" id="GO:0031176">
    <property type="term" value="F:endo-1,4-beta-xylanase activity"/>
    <property type="evidence" value="ECO:0000318"/>
    <property type="project" value="GO_Central"/>
</dbReference>
<dbReference type="InParanoid" id="E3JUP8"/>
<dbReference type="VEuPathDB" id="FungiDB:PGTG_01104"/>
<dbReference type="KEGG" id="pgr:PGTG_01104"/>
<evidence type="ECO:0000256" key="8">
    <source>
        <dbReference type="ARBA" id="ARBA00023295"/>
    </source>
</evidence>
<evidence type="ECO:0000313" key="12">
    <source>
        <dbReference type="EMBL" id="EFP75773.2"/>
    </source>
</evidence>
<evidence type="ECO:0000256" key="7">
    <source>
        <dbReference type="ARBA" id="ARBA00023277"/>
    </source>
</evidence>
<dbReference type="RefSeq" id="XP_003320192.2">
    <property type="nucleotide sequence ID" value="XM_003320144.2"/>
</dbReference>
<dbReference type="InterPro" id="IPR044846">
    <property type="entry name" value="GH10"/>
</dbReference>
<keyword evidence="9" id="KW-0624">Polysaccharide degradation</keyword>
<keyword evidence="8" id="KW-0326">Glycosidase</keyword>
<dbReference type="Gene3D" id="3.20.20.80">
    <property type="entry name" value="Glycosidases"/>
    <property type="match status" value="1"/>
</dbReference>
<organism evidence="12 13">
    <name type="scientific">Puccinia graminis f. sp. tritici (strain CRL 75-36-700-3 / race SCCL)</name>
    <name type="common">Black stem rust fungus</name>
    <dbReference type="NCBI Taxonomy" id="418459"/>
    <lineage>
        <taxon>Eukaryota</taxon>
        <taxon>Fungi</taxon>
        <taxon>Dikarya</taxon>
        <taxon>Basidiomycota</taxon>
        <taxon>Pucciniomycotina</taxon>
        <taxon>Pucciniomycetes</taxon>
        <taxon>Pucciniales</taxon>
        <taxon>Pucciniaceae</taxon>
        <taxon>Puccinia</taxon>
    </lineage>
</organism>
<dbReference type="GeneID" id="10543765"/>
<sequence>MQHGVLFVLLFNFSRLWFIAAPDPKPTGRGPRRLASTTSPTAPIVNKPLMGIGSRGDSMNNPTYKALVTKYFSVITPQNELKWGSLEENPNAPVKTADADQFLQYVTSTNKQLRLHTMFARSQYPGWIESVDKNYLRMKMDNILGIVIKRYGAKAEAMDVCNEILDNNGNPDNLPFKRILGDNWYEEAFQMAKKYRDQYAPQMLLFINEVGIEHINPKSNAMLAIATRLHKQKLLDAVGFQCHFPAGHIPRKVLQKNLERFTAVGLKVALTEIDIRSQLNGQPRASPTDTAAKTRDYGFFYETCRNVTGCVSVTSWGLTPADSWVGLTKDPGWGDATLFENDFSPTPAMNLLIKKGFFPK</sequence>
<dbReference type="Proteomes" id="UP000008783">
    <property type="component" value="Unassembled WGS sequence"/>
</dbReference>
<keyword evidence="6 12" id="KW-0378">Hydrolase</keyword>
<keyword evidence="5 10" id="KW-0732">Signal</keyword>